<accession>A0A1G1XZ99</accession>
<reference evidence="1 2" key="1">
    <citation type="journal article" date="2016" name="Nat. Commun.">
        <title>Thousands of microbial genomes shed light on interconnected biogeochemical processes in an aquifer system.</title>
        <authorList>
            <person name="Anantharaman K."/>
            <person name="Brown C.T."/>
            <person name="Hug L.A."/>
            <person name="Sharon I."/>
            <person name="Castelle C.J."/>
            <person name="Probst A.J."/>
            <person name="Thomas B.C."/>
            <person name="Singh A."/>
            <person name="Wilkins M.J."/>
            <person name="Karaoz U."/>
            <person name="Brodie E.L."/>
            <person name="Williams K.H."/>
            <person name="Hubbard S.S."/>
            <person name="Banfield J.F."/>
        </authorList>
    </citation>
    <scope>NUCLEOTIDE SEQUENCE [LARGE SCALE GENOMIC DNA]</scope>
</reference>
<sequence>MSHICQALVFRCIDFRLRPGERSDLLAGVGYPGDSYDLVSLAGSAKDILSDQPGEVAMIKKQISISLRLHQIKEVIILLHDNCGAYAIADAEAERQKQVADLAKIKEIINQEFPSLGVKSFIIQGTATGNLSLVPIS</sequence>
<dbReference type="Gene3D" id="3.40.1050.10">
    <property type="entry name" value="Carbonic anhydrase"/>
    <property type="match status" value="1"/>
</dbReference>
<gene>
    <name evidence="1" type="ORF">A2744_00470</name>
</gene>
<comment type="caution">
    <text evidence="1">The sequence shown here is derived from an EMBL/GenBank/DDBJ whole genome shotgun (WGS) entry which is preliminary data.</text>
</comment>
<dbReference type="InterPro" id="IPR036874">
    <property type="entry name" value="Carbonic_anhydrase_sf"/>
</dbReference>
<dbReference type="AlphaFoldDB" id="A0A1G1XZ99"/>
<protein>
    <recommendedName>
        <fullName evidence="3">Carbonic anhydrase</fullName>
    </recommendedName>
</protein>
<evidence type="ECO:0000313" key="2">
    <source>
        <dbReference type="Proteomes" id="UP000178240"/>
    </source>
</evidence>
<dbReference type="STRING" id="1797535.A2744_00470"/>
<evidence type="ECO:0008006" key="3">
    <source>
        <dbReference type="Google" id="ProtNLM"/>
    </source>
</evidence>
<dbReference type="GO" id="GO:0008270">
    <property type="term" value="F:zinc ion binding"/>
    <property type="evidence" value="ECO:0007669"/>
    <property type="project" value="InterPro"/>
</dbReference>
<organism evidence="1 2">
    <name type="scientific">Candidatus Buchananbacteria bacterium RIFCSPHIGHO2_01_FULL_44_11</name>
    <dbReference type="NCBI Taxonomy" id="1797535"/>
    <lineage>
        <taxon>Bacteria</taxon>
        <taxon>Candidatus Buchananiibacteriota</taxon>
    </lineage>
</organism>
<proteinExistence type="predicted"/>
<dbReference type="InterPro" id="IPR046871">
    <property type="entry name" value="Pro_CA_2"/>
</dbReference>
<dbReference type="EMBL" id="MHIE01000020">
    <property type="protein sequence ID" value="OGY45433.1"/>
    <property type="molecule type" value="Genomic_DNA"/>
</dbReference>
<dbReference type="Pfam" id="PF20393">
    <property type="entry name" value="Pro_CA_2"/>
    <property type="match status" value="1"/>
</dbReference>
<evidence type="ECO:0000313" key="1">
    <source>
        <dbReference type="EMBL" id="OGY45433.1"/>
    </source>
</evidence>
<dbReference type="GO" id="GO:0004089">
    <property type="term" value="F:carbonate dehydratase activity"/>
    <property type="evidence" value="ECO:0007669"/>
    <property type="project" value="InterPro"/>
</dbReference>
<dbReference type="Proteomes" id="UP000178240">
    <property type="component" value="Unassembled WGS sequence"/>
</dbReference>
<dbReference type="SUPFAM" id="SSF53056">
    <property type="entry name" value="beta-carbonic anhydrase, cab"/>
    <property type="match status" value="1"/>
</dbReference>
<name>A0A1G1XZ99_9BACT</name>